<dbReference type="GO" id="GO:0016887">
    <property type="term" value="F:ATP hydrolysis activity"/>
    <property type="evidence" value="ECO:0007669"/>
    <property type="project" value="InterPro"/>
</dbReference>
<feature type="domain" description="ABC transporter" evidence="8">
    <location>
        <begin position="330"/>
        <end position="561"/>
    </location>
</feature>
<keyword evidence="5 7" id="KW-1133">Transmembrane helix</keyword>
<gene>
    <name evidence="10" type="primary">labT1</name>
    <name evidence="11" type="ORF">HNR61_003488</name>
</gene>
<sequence>MHADRLLVQALRAGPGWTALLVAATLLNAVCALALPAAIGAVTDAVLARDAGRGAGAPLGWLAAALGGVALGTALSRLAEVYCGTAATRELRTRLVTHVLALGVPGTRAFTPGDLASRAVTGAPQAGAVARSVVSAVAGLLMSVGGVVALWLIDWRLVAAVGGAVPIGLLLMRVFVRDASDLVTEYQEAQGEIAARMTDALTGIRTIRAAGTWRREADRVLAPLPGLSDSGRRLWHAYGRMQGQGRLIVPLAEIAALAVAGRGVLTGRLSAGEMLAAAGYAPMALGLVGQIPLLLALARLRAGARRLAEVLSVPAPGGGDRALPPGPGALVLRGVTVRTPDGPLLDAVDLTVPPGRTVAVVGRSGAGKTTLAAVAGRLLDPDEGRVLLDGVPLRELAPAALRAQVAYAFERPDLQGTTIADAIAYGCPSAPPRAVERAAALARADGFVRLLPAGFDTPVADTPLSGGERQRLGLARAFVRNARLIILDDATSSLDSVTEAQVAAALAEAAATRTRLVVAHRAGTAARADLVLWLDSGRVRALRPHRELWADPDYRAMFEPAPAERA</sequence>
<dbReference type="RefSeq" id="WP_182844165.1">
    <property type="nucleotide sequence ID" value="NZ_JACJIA010000004.1"/>
</dbReference>
<dbReference type="PROSITE" id="PS50893">
    <property type="entry name" value="ABC_TRANSPORTER_2"/>
    <property type="match status" value="1"/>
</dbReference>
<feature type="transmembrane region" description="Helical" evidence="7">
    <location>
        <begin position="157"/>
        <end position="176"/>
    </location>
</feature>
<feature type="transmembrane region" description="Helical" evidence="7">
    <location>
        <begin position="247"/>
        <end position="265"/>
    </location>
</feature>
<evidence type="ECO:0000256" key="2">
    <source>
        <dbReference type="ARBA" id="ARBA00022692"/>
    </source>
</evidence>
<evidence type="ECO:0000256" key="1">
    <source>
        <dbReference type="ARBA" id="ARBA00004651"/>
    </source>
</evidence>
<keyword evidence="12" id="KW-1185">Reference proteome</keyword>
<dbReference type="SUPFAM" id="SSF90123">
    <property type="entry name" value="ABC transporter transmembrane region"/>
    <property type="match status" value="1"/>
</dbReference>
<dbReference type="PANTHER" id="PTHR43394">
    <property type="entry name" value="ATP-DEPENDENT PERMEASE MDL1, MITOCHONDRIAL"/>
    <property type="match status" value="1"/>
</dbReference>
<dbReference type="PROSITE" id="PS00211">
    <property type="entry name" value="ABC_TRANSPORTER_1"/>
    <property type="match status" value="1"/>
</dbReference>
<dbReference type="AlphaFoldDB" id="C0MP61"/>
<evidence type="ECO:0000313" key="12">
    <source>
        <dbReference type="Proteomes" id="UP000572680"/>
    </source>
</evidence>
<dbReference type="EMBL" id="FN178622">
    <property type="protein sequence ID" value="CAX48974.1"/>
    <property type="molecule type" value="Genomic_DNA"/>
</dbReference>
<dbReference type="InterPro" id="IPR003593">
    <property type="entry name" value="AAA+_ATPase"/>
</dbReference>
<organism evidence="10">
    <name type="scientific">Actinomadura namibiensis</name>
    <dbReference type="NCBI Taxonomy" id="182080"/>
    <lineage>
        <taxon>Bacteria</taxon>
        <taxon>Bacillati</taxon>
        <taxon>Actinomycetota</taxon>
        <taxon>Actinomycetes</taxon>
        <taxon>Streptosporangiales</taxon>
        <taxon>Thermomonosporaceae</taxon>
        <taxon>Actinomadura</taxon>
    </lineage>
</organism>
<evidence type="ECO:0000256" key="7">
    <source>
        <dbReference type="SAM" id="Phobius"/>
    </source>
</evidence>
<dbReference type="InterPro" id="IPR039421">
    <property type="entry name" value="Type_1_exporter"/>
</dbReference>
<protein>
    <submittedName>
        <fullName evidence="10">ABC-transporter</fullName>
    </submittedName>
    <submittedName>
        <fullName evidence="11">ATP-binding cassette subfamily B protein</fullName>
    </submittedName>
</protein>
<evidence type="ECO:0000256" key="4">
    <source>
        <dbReference type="ARBA" id="ARBA00022840"/>
    </source>
</evidence>
<dbReference type="InterPro" id="IPR011527">
    <property type="entry name" value="ABC1_TM_dom"/>
</dbReference>
<dbReference type="Pfam" id="PF00005">
    <property type="entry name" value="ABC_tran"/>
    <property type="match status" value="1"/>
</dbReference>
<evidence type="ECO:0000256" key="3">
    <source>
        <dbReference type="ARBA" id="ARBA00022741"/>
    </source>
</evidence>
<evidence type="ECO:0000313" key="11">
    <source>
        <dbReference type="EMBL" id="MBA8951848.1"/>
    </source>
</evidence>
<evidence type="ECO:0000259" key="8">
    <source>
        <dbReference type="PROSITE" id="PS50893"/>
    </source>
</evidence>
<keyword evidence="4 11" id="KW-0067">ATP-binding</keyword>
<dbReference type="GO" id="GO:0015421">
    <property type="term" value="F:ABC-type oligopeptide transporter activity"/>
    <property type="evidence" value="ECO:0007669"/>
    <property type="project" value="TreeGrafter"/>
</dbReference>
<name>C0MP61_ACTNM</name>
<dbReference type="Pfam" id="PF00664">
    <property type="entry name" value="ABC_membrane"/>
    <property type="match status" value="1"/>
</dbReference>
<reference evidence="11 12" key="2">
    <citation type="submission" date="2020-08" db="EMBL/GenBank/DDBJ databases">
        <title>Genomic Encyclopedia of Type Strains, Phase IV (KMG-IV): sequencing the most valuable type-strain genomes for metagenomic binning, comparative biology and taxonomic classification.</title>
        <authorList>
            <person name="Goeker M."/>
        </authorList>
    </citation>
    <scope>NUCLEOTIDE SEQUENCE [LARGE SCALE GENOMIC DNA]</scope>
    <source>
        <strain evidence="11 12">DSM 44197</strain>
    </source>
</reference>
<evidence type="ECO:0000256" key="6">
    <source>
        <dbReference type="ARBA" id="ARBA00023136"/>
    </source>
</evidence>
<dbReference type="PANTHER" id="PTHR43394:SF1">
    <property type="entry name" value="ATP-BINDING CASSETTE SUB-FAMILY B MEMBER 10, MITOCHONDRIAL"/>
    <property type="match status" value="1"/>
</dbReference>
<accession>C0MP61</accession>
<reference evidence="10" key="1">
    <citation type="submission" date="2009-02" db="EMBL/GenBank/DDBJ databases">
        <authorList>
            <person name="Suessmuth R."/>
        </authorList>
    </citation>
    <scope>NUCLEOTIDE SEQUENCE</scope>
</reference>
<keyword evidence="2 7" id="KW-0812">Transmembrane</keyword>
<dbReference type="Proteomes" id="UP000572680">
    <property type="component" value="Unassembled WGS sequence"/>
</dbReference>
<proteinExistence type="predicted"/>
<feature type="transmembrane region" description="Helical" evidence="7">
    <location>
        <begin position="20"/>
        <end position="39"/>
    </location>
</feature>
<feature type="transmembrane region" description="Helical" evidence="7">
    <location>
        <begin position="277"/>
        <end position="298"/>
    </location>
</feature>
<dbReference type="PROSITE" id="PS50929">
    <property type="entry name" value="ABC_TM1F"/>
    <property type="match status" value="1"/>
</dbReference>
<evidence type="ECO:0000313" key="10">
    <source>
        <dbReference type="EMBL" id="CAX48974.1"/>
    </source>
</evidence>
<dbReference type="SUPFAM" id="SSF52540">
    <property type="entry name" value="P-loop containing nucleoside triphosphate hydrolases"/>
    <property type="match status" value="1"/>
</dbReference>
<dbReference type="InterPro" id="IPR017871">
    <property type="entry name" value="ABC_transporter-like_CS"/>
</dbReference>
<dbReference type="Gene3D" id="3.40.50.300">
    <property type="entry name" value="P-loop containing nucleotide triphosphate hydrolases"/>
    <property type="match status" value="1"/>
</dbReference>
<evidence type="ECO:0000256" key="5">
    <source>
        <dbReference type="ARBA" id="ARBA00022989"/>
    </source>
</evidence>
<dbReference type="InterPro" id="IPR027417">
    <property type="entry name" value="P-loop_NTPase"/>
</dbReference>
<dbReference type="EMBL" id="JACJIA010000004">
    <property type="protein sequence ID" value="MBA8951848.1"/>
    <property type="molecule type" value="Genomic_DNA"/>
</dbReference>
<feature type="domain" description="ABC transmembrane type-1" evidence="9">
    <location>
        <begin position="19"/>
        <end position="300"/>
    </location>
</feature>
<comment type="subcellular location">
    <subcellularLocation>
        <location evidence="1">Cell membrane</location>
        <topology evidence="1">Multi-pass membrane protein</topology>
    </subcellularLocation>
</comment>
<evidence type="ECO:0000259" key="9">
    <source>
        <dbReference type="PROSITE" id="PS50929"/>
    </source>
</evidence>
<dbReference type="GO" id="GO:0005886">
    <property type="term" value="C:plasma membrane"/>
    <property type="evidence" value="ECO:0007669"/>
    <property type="project" value="UniProtKB-SubCell"/>
</dbReference>
<dbReference type="GO" id="GO:0005524">
    <property type="term" value="F:ATP binding"/>
    <property type="evidence" value="ECO:0007669"/>
    <property type="project" value="UniProtKB-KW"/>
</dbReference>
<dbReference type="InterPro" id="IPR003439">
    <property type="entry name" value="ABC_transporter-like_ATP-bd"/>
</dbReference>
<keyword evidence="3" id="KW-0547">Nucleotide-binding</keyword>
<feature type="transmembrane region" description="Helical" evidence="7">
    <location>
        <begin position="128"/>
        <end position="151"/>
    </location>
</feature>
<dbReference type="Gene3D" id="1.20.1560.10">
    <property type="entry name" value="ABC transporter type 1, transmembrane domain"/>
    <property type="match status" value="1"/>
</dbReference>
<keyword evidence="6 7" id="KW-0472">Membrane</keyword>
<feature type="transmembrane region" description="Helical" evidence="7">
    <location>
        <begin position="59"/>
        <end position="79"/>
    </location>
</feature>
<dbReference type="InterPro" id="IPR036640">
    <property type="entry name" value="ABC1_TM_sf"/>
</dbReference>
<dbReference type="SMART" id="SM00382">
    <property type="entry name" value="AAA"/>
    <property type="match status" value="1"/>
</dbReference>